<dbReference type="GO" id="GO:0099518">
    <property type="term" value="P:vesicle cytoskeletal trafficking"/>
    <property type="evidence" value="ECO:0007669"/>
    <property type="project" value="TreeGrafter"/>
</dbReference>
<feature type="coiled-coil region" evidence="1">
    <location>
        <begin position="292"/>
        <end position="403"/>
    </location>
</feature>
<name>A0A813SUF0_9BILA</name>
<dbReference type="OrthoDB" id="5583482at2759"/>
<dbReference type="Proteomes" id="UP000663829">
    <property type="component" value="Unassembled WGS sequence"/>
</dbReference>
<dbReference type="EMBL" id="CAJOBC010000475">
    <property type="protein sequence ID" value="CAF3590813.1"/>
    <property type="molecule type" value="Genomic_DNA"/>
</dbReference>
<reference evidence="3" key="1">
    <citation type="submission" date="2021-02" db="EMBL/GenBank/DDBJ databases">
        <authorList>
            <person name="Nowell W R."/>
        </authorList>
    </citation>
    <scope>NUCLEOTIDE SEQUENCE</scope>
</reference>
<feature type="compositionally biased region" description="Low complexity" evidence="2">
    <location>
        <begin position="572"/>
        <end position="585"/>
    </location>
</feature>
<dbReference type="GO" id="GO:0031267">
    <property type="term" value="F:small GTPase binding"/>
    <property type="evidence" value="ECO:0007669"/>
    <property type="project" value="TreeGrafter"/>
</dbReference>
<dbReference type="InterPro" id="IPR038830">
    <property type="entry name" value="CCDC186"/>
</dbReference>
<keyword evidence="1" id="KW-0175">Coiled coil</keyword>
<evidence type="ECO:0000313" key="5">
    <source>
        <dbReference type="Proteomes" id="UP000663829"/>
    </source>
</evidence>
<dbReference type="PANTHER" id="PTHR18911:SF5">
    <property type="entry name" value="COILED-COIL DOMAIN-CONTAINING PROTEIN 186"/>
    <property type="match status" value="1"/>
</dbReference>
<feature type="coiled-coil region" evidence="1">
    <location>
        <begin position="75"/>
        <end position="102"/>
    </location>
</feature>
<dbReference type="PANTHER" id="PTHR18911">
    <property type="entry name" value="CTCL TUMOR ANTIGEN HD-CL-01"/>
    <property type="match status" value="1"/>
</dbReference>
<dbReference type="EMBL" id="CAJNOQ010000476">
    <property type="protein sequence ID" value="CAF0805526.1"/>
    <property type="molecule type" value="Genomic_DNA"/>
</dbReference>
<feature type="coiled-coil region" evidence="1">
    <location>
        <begin position="146"/>
        <end position="173"/>
    </location>
</feature>
<accession>A0A813SUF0</accession>
<feature type="region of interest" description="Disordered" evidence="2">
    <location>
        <begin position="549"/>
        <end position="589"/>
    </location>
</feature>
<evidence type="ECO:0000313" key="3">
    <source>
        <dbReference type="EMBL" id="CAF0805526.1"/>
    </source>
</evidence>
<keyword evidence="5" id="KW-1185">Reference proteome</keyword>
<dbReference type="Proteomes" id="UP000681722">
    <property type="component" value="Unassembled WGS sequence"/>
</dbReference>
<proteinExistence type="predicted"/>
<feature type="coiled-coil region" evidence="1">
    <location>
        <begin position="206"/>
        <end position="264"/>
    </location>
</feature>
<sequence length="769" mass="89548">MSTEQINKDILSQDTNETVSVVQNETCLIDNEQNSNDIANDKHGEESSVTTIEEQIIIPETSTVLDNDDSLSDQLHEYQTEIARLNSIIQSQINEIDQLNSKLVHQDQTYQQLISKLKDDNLKEKQAQVVKYAQSEKRTLDLDKRYEQLIQKQNELQRDKDSFQQKLQESKTLNIRIQQAYDLKLSEISQMKKDQDKLRELSQSIDQTLKSTLAHLKQETQQLKEQKDLNERLKREYIEQKEVNEQLRKQYKELAELQQEVTQNIVPSSGDDVLASNNDLVDDATKQILDRCRNLELQVNEKVQQCDQLTCEQNQSKLKLTNLIEENSLLRSKMKLLEEDKLSLENVLEKDHLNMKKEKESNKKIYDDLLKLREQDCEELAKLKLIEHDYIELKDDYEQYRNKKSELLEFTQKLTELNSTIQSDYEQLTLKHQSIEKQYVEISQLYREQQTKMIELEKELQTVKQNYDELNLKYTELFNKYDVCTRQYEDEKIENQTLKKKHQANVKDLIKQLQQLQKKSSDTTPSPTTKCSMNKYSLANVLESNSSSVSDVQSFHSSPKQSPLVRKENGDGSSSRGSRTSSCCSLNDQPPPITTIVQDHIAIEQSNNDCDEMVVNIVDIDRQKLIDKLLKQQKLLVRRKEKIEFLNDHILILTQDLQNKRKVIQAYAMNEDVFMYTSDAADHMKQELTSKKNSSNSIMATLYTHATNPFHLLNGGGHKTSEQSNMTMETSYDIMSKLQAVLEDTLLKNITLKESVDTLSKEIERLNKQ</sequence>
<dbReference type="GO" id="GO:0005802">
    <property type="term" value="C:trans-Golgi network"/>
    <property type="evidence" value="ECO:0007669"/>
    <property type="project" value="TreeGrafter"/>
</dbReference>
<feature type="coiled-coil region" evidence="1">
    <location>
        <begin position="439"/>
        <end position="519"/>
    </location>
</feature>
<organism evidence="3 5">
    <name type="scientific">Didymodactylos carnosus</name>
    <dbReference type="NCBI Taxonomy" id="1234261"/>
    <lineage>
        <taxon>Eukaryota</taxon>
        <taxon>Metazoa</taxon>
        <taxon>Spiralia</taxon>
        <taxon>Gnathifera</taxon>
        <taxon>Rotifera</taxon>
        <taxon>Eurotatoria</taxon>
        <taxon>Bdelloidea</taxon>
        <taxon>Philodinida</taxon>
        <taxon>Philodinidae</taxon>
        <taxon>Didymodactylos</taxon>
    </lineage>
</organism>
<evidence type="ECO:0000256" key="1">
    <source>
        <dbReference type="SAM" id="Coils"/>
    </source>
</evidence>
<comment type="caution">
    <text evidence="3">The sequence shown here is derived from an EMBL/GenBank/DDBJ whole genome shotgun (WGS) entry which is preliminary data.</text>
</comment>
<protein>
    <submittedName>
        <fullName evidence="3">Uncharacterized protein</fullName>
    </submittedName>
</protein>
<evidence type="ECO:0000256" key="2">
    <source>
        <dbReference type="SAM" id="MobiDB-lite"/>
    </source>
</evidence>
<gene>
    <name evidence="3" type="ORF">GPM918_LOCUS3752</name>
    <name evidence="4" type="ORF">SRO942_LOCUS3747</name>
</gene>
<dbReference type="AlphaFoldDB" id="A0A813SUF0"/>
<evidence type="ECO:0000313" key="4">
    <source>
        <dbReference type="EMBL" id="CAF3590813.1"/>
    </source>
</evidence>
<feature type="compositionally biased region" description="Low complexity" evidence="2">
    <location>
        <begin position="549"/>
        <end position="558"/>
    </location>
</feature>